<dbReference type="RefSeq" id="XP_033460941.1">
    <property type="nucleotide sequence ID" value="XM_033608438.1"/>
</dbReference>
<keyword evidence="1" id="KW-1185">Reference proteome</keyword>
<organism evidence="2">
    <name type="scientific">Dissoconium aciculare CBS 342.82</name>
    <dbReference type="NCBI Taxonomy" id="1314786"/>
    <lineage>
        <taxon>Eukaryota</taxon>
        <taxon>Fungi</taxon>
        <taxon>Dikarya</taxon>
        <taxon>Ascomycota</taxon>
        <taxon>Pezizomycotina</taxon>
        <taxon>Dothideomycetes</taxon>
        <taxon>Dothideomycetidae</taxon>
        <taxon>Mycosphaerellales</taxon>
        <taxon>Dissoconiaceae</taxon>
        <taxon>Dissoconium</taxon>
    </lineage>
</organism>
<proteinExistence type="predicted"/>
<name>A0A6J3M7C2_9PEZI</name>
<dbReference type="GeneID" id="54366238"/>
<gene>
    <name evidence="2" type="ORF">K489DRAFT_431235</name>
</gene>
<sequence>MRAEDLSYCLLSIMGVSMNIRYGDGADKTREQLLHKITKRKGEAVSSEFSVPFSLQGIPATEYFVPRKLEIQPGVGLRLLKRTREVPAPMDVVQAGDDQGRTKDDQRLQLLKASLYLDVADDQLAKEIVETRADKAVTNINQLLPKLGGLPLALA</sequence>
<reference evidence="2" key="2">
    <citation type="submission" date="2020-04" db="EMBL/GenBank/DDBJ databases">
        <authorList>
            <consortium name="NCBI Genome Project"/>
        </authorList>
    </citation>
    <scope>NUCLEOTIDE SEQUENCE</scope>
    <source>
        <strain evidence="2">CBS 342.82</strain>
    </source>
</reference>
<dbReference type="OrthoDB" id="674604at2759"/>
<dbReference type="AlphaFoldDB" id="A0A6J3M7C2"/>
<protein>
    <submittedName>
        <fullName evidence="2">Uncharacterized protein</fullName>
    </submittedName>
</protein>
<dbReference type="Proteomes" id="UP000504637">
    <property type="component" value="Unplaced"/>
</dbReference>
<reference evidence="2" key="1">
    <citation type="submission" date="2020-01" db="EMBL/GenBank/DDBJ databases">
        <authorList>
            <consortium name="DOE Joint Genome Institute"/>
            <person name="Haridas S."/>
            <person name="Albert R."/>
            <person name="Binder M."/>
            <person name="Bloem J."/>
            <person name="Labutti K."/>
            <person name="Salamov A."/>
            <person name="Andreopoulos B."/>
            <person name="Baker S.E."/>
            <person name="Barry K."/>
            <person name="Bills G."/>
            <person name="Bluhm B.H."/>
            <person name="Cannon C."/>
            <person name="Castanera R."/>
            <person name="Culley D.E."/>
            <person name="Daum C."/>
            <person name="Ezra D."/>
            <person name="Gonzalez J.B."/>
            <person name="Henrissat B."/>
            <person name="Kuo A."/>
            <person name="Liang C."/>
            <person name="Lipzen A."/>
            <person name="Lutzoni F."/>
            <person name="Magnuson J."/>
            <person name="Mondo S."/>
            <person name="Nolan M."/>
            <person name="Ohm R."/>
            <person name="Pangilinan J."/>
            <person name="Park H.-J."/>
            <person name="Ramirez L."/>
            <person name="Alfaro M."/>
            <person name="Sun H."/>
            <person name="Tritt A."/>
            <person name="Yoshinaga Y."/>
            <person name="Zwiers L.-H."/>
            <person name="Turgeon B.G."/>
            <person name="Goodwin S.B."/>
            <person name="Spatafora J.W."/>
            <person name="Crous P.W."/>
            <person name="Grigoriev I.V."/>
        </authorList>
    </citation>
    <scope>NUCLEOTIDE SEQUENCE</scope>
    <source>
        <strain evidence="2">CBS 342.82</strain>
    </source>
</reference>
<reference evidence="2" key="3">
    <citation type="submission" date="2025-08" db="UniProtKB">
        <authorList>
            <consortium name="RefSeq"/>
        </authorList>
    </citation>
    <scope>IDENTIFICATION</scope>
    <source>
        <strain evidence="2">CBS 342.82</strain>
    </source>
</reference>
<evidence type="ECO:0000313" key="1">
    <source>
        <dbReference type="Proteomes" id="UP000504637"/>
    </source>
</evidence>
<accession>A0A6J3M7C2</accession>
<evidence type="ECO:0000313" key="2">
    <source>
        <dbReference type="RefSeq" id="XP_033460941.1"/>
    </source>
</evidence>